<gene>
    <name evidence="1" type="ORF">CINCED_3A001126</name>
</gene>
<reference evidence="1 2" key="1">
    <citation type="submission" date="2019-08" db="EMBL/GenBank/DDBJ databases">
        <authorList>
            <person name="Alioto T."/>
            <person name="Alioto T."/>
            <person name="Gomez Garrido J."/>
        </authorList>
    </citation>
    <scope>NUCLEOTIDE SEQUENCE [LARGE SCALE GENOMIC DNA]</scope>
</reference>
<dbReference type="OrthoDB" id="6624805at2759"/>
<dbReference type="Proteomes" id="UP000325440">
    <property type="component" value="Unassembled WGS sequence"/>
</dbReference>
<keyword evidence="2" id="KW-1185">Reference proteome</keyword>
<accession>A0A5E4MQ96</accession>
<dbReference type="AlphaFoldDB" id="A0A5E4MQ96"/>
<name>A0A5E4MQ96_9HEMI</name>
<evidence type="ECO:0000313" key="1">
    <source>
        <dbReference type="EMBL" id="VVC33053.1"/>
    </source>
</evidence>
<organism evidence="1 2">
    <name type="scientific">Cinara cedri</name>
    <dbReference type="NCBI Taxonomy" id="506608"/>
    <lineage>
        <taxon>Eukaryota</taxon>
        <taxon>Metazoa</taxon>
        <taxon>Ecdysozoa</taxon>
        <taxon>Arthropoda</taxon>
        <taxon>Hexapoda</taxon>
        <taxon>Insecta</taxon>
        <taxon>Pterygota</taxon>
        <taxon>Neoptera</taxon>
        <taxon>Paraneoptera</taxon>
        <taxon>Hemiptera</taxon>
        <taxon>Sternorrhyncha</taxon>
        <taxon>Aphidomorpha</taxon>
        <taxon>Aphidoidea</taxon>
        <taxon>Aphididae</taxon>
        <taxon>Lachninae</taxon>
        <taxon>Cinara</taxon>
    </lineage>
</organism>
<proteinExistence type="predicted"/>
<protein>
    <recommendedName>
        <fullName evidence="3">HAT, C-terminal dimerisation domain</fullName>
    </recommendedName>
</protein>
<evidence type="ECO:0008006" key="3">
    <source>
        <dbReference type="Google" id="ProtNLM"/>
    </source>
</evidence>
<sequence>MFDETAADESPSAFKYDKHKFRVSVYQVVIDTAFTQISARFVDSNKIKQDTSNLDPRHFKRINEDVMYKSYVTAVESENSNSYSDSENDEDILTLCSTDKKFKKCNPYVIKSLQDFNLHSSVSDLFIAYGTLLTLSFIQVSCERSFSKLKIFKTQHRSLIGQDLLESFILINSEADIISKWNYEDIIDEFAYTSNEMKQLLFKT</sequence>
<evidence type="ECO:0000313" key="2">
    <source>
        <dbReference type="Proteomes" id="UP000325440"/>
    </source>
</evidence>
<dbReference type="EMBL" id="CABPRJ010000962">
    <property type="protein sequence ID" value="VVC33053.1"/>
    <property type="molecule type" value="Genomic_DNA"/>
</dbReference>